<dbReference type="AlphaFoldDB" id="A0A5C6PSR2"/>
<evidence type="ECO:0000256" key="4">
    <source>
        <dbReference type="ARBA" id="ARBA00023136"/>
    </source>
</evidence>
<evidence type="ECO:0000256" key="6">
    <source>
        <dbReference type="SAM" id="Coils"/>
    </source>
</evidence>
<keyword evidence="1 8" id="KW-0812">Transmembrane</keyword>
<dbReference type="PROSITE" id="PS51469">
    <property type="entry name" value="SUN"/>
    <property type="match status" value="1"/>
</dbReference>
<evidence type="ECO:0000259" key="9">
    <source>
        <dbReference type="PROSITE" id="PS51469"/>
    </source>
</evidence>
<keyword evidence="4 8" id="KW-0472">Membrane</keyword>
<evidence type="ECO:0000256" key="7">
    <source>
        <dbReference type="SAM" id="MobiDB-lite"/>
    </source>
</evidence>
<name>A0A5C6PSR2_9TELE</name>
<comment type="caution">
    <text evidence="10">The sequence shown here is derived from an EMBL/GenBank/DDBJ whole genome shotgun (WGS) entry which is preliminary data.</text>
</comment>
<keyword evidence="2 8" id="KW-1133">Transmembrane helix</keyword>
<feature type="region of interest" description="Disordered" evidence="7">
    <location>
        <begin position="22"/>
        <end position="41"/>
    </location>
</feature>
<dbReference type="Gene3D" id="2.60.120.260">
    <property type="entry name" value="Galactose-binding domain-like"/>
    <property type="match status" value="1"/>
</dbReference>
<dbReference type="PANTHER" id="PTHR12911">
    <property type="entry name" value="SAD1/UNC-84-LIKE PROTEIN-RELATED"/>
    <property type="match status" value="1"/>
</dbReference>
<evidence type="ECO:0000256" key="5">
    <source>
        <dbReference type="ARBA" id="ARBA00037816"/>
    </source>
</evidence>
<dbReference type="GO" id="GO:0005637">
    <property type="term" value="C:nuclear inner membrane"/>
    <property type="evidence" value="ECO:0007669"/>
    <property type="project" value="UniProtKB-SubCell"/>
</dbReference>
<proteinExistence type="predicted"/>
<accession>A0A5C6PSR2</accession>
<evidence type="ECO:0000256" key="3">
    <source>
        <dbReference type="ARBA" id="ARBA00023054"/>
    </source>
</evidence>
<dbReference type="GO" id="GO:0034993">
    <property type="term" value="C:meiotic nuclear membrane microtubule tethering complex"/>
    <property type="evidence" value="ECO:0007669"/>
    <property type="project" value="TreeGrafter"/>
</dbReference>
<sequence>MSRRSLRLDDGLLDRSLPHSSASFSVGGASWRSSRSGKCRGSRQLSLSCSESLLMDSPYKLNSSDASLLSSLVEDSSIRENTLVDSYWGLDHDMDPKESTIIADQSTVLADHTLVGPDDCDSREPVQALTRFYCHDCEPNMKESTCSISSSPSCTTAPRASAPGSSEISTVYSRVRKHKAQRGMPASWVVFLHVLLQKGHGVEDVLQLWLDWCLLAVRRAAVCCVFLFSHIWQVCRERLKVQSEAAGAPKRHSGVMSLKEPRQNQDLHPNGALFKVVPTSTGDDCEEKLRSETLPSPSRSPVISSLLVLTRSAAAVTGKTTGHTFRWFRRHQPCVTSDLLTWPVLVLILLLLLFSLCWFSPAVLPTLLPAADVADTLGLNLVADLTSSLSQSDEGVTGTGARRESRLVRLEQSVTALWEQVEAGGRRAEQRHREVMKLYTEVLQGGGGGGGAWLTSMMEHQLQPFRALLDQKGRQALQRQSRTSRVDRLESQLQALAARTEELQSKQEAGSVGGAPRLQDGMLAQVERLEAALEDVGRDVARLSGRGDEIQQTISSQIRDGIQAQIYGSQLTEGGGASADVAPPTSLLQWLSQHYVSRADLQVALASLERSILQNISRQLEGNVRDGTGAAVSREDVRVIVDNALRRFSEDRTGMSDFALESGGGSVLVARCSETYRTKVALLSLFGFPLWYFSQSPRAVIQPDVNPGNCWAFRGSSGYLVIRLSMPIFPTAVTLEHTPKALTPSGKMDSAPRDFSVYGLDDENQERGQLLGAYTYDQDGDAVQTFTITEVCDRPFQMVEIQVTSNWGHPEYTCLYRVRVHGTPADTWSFVQTDSLHWLLKEPLVCGGRLDVCSSATPGLKEALIRMRMVTLEQLVAAAGPELTDAQAVSSALGVRSVRLIQRSLGLWKQRLLTKEKGLLLLHGRGEAETDPTDDFPELHLHPDLLDLGGPLLDCCGSGSLHSMDRRILYGNIVKTLNKDKLKNREVTVWKDRLGDRVLSGGLSTSPLSRRGLNVRVRLNLEFCFYKATENLEAFKQQWGHDEVLVKVTEQGEMEAAAWLL</sequence>
<dbReference type="FunFam" id="2.60.120.260:FF:000009">
    <property type="entry name" value="SUN domain-containing protein 1 isoform X1"/>
    <property type="match status" value="1"/>
</dbReference>
<keyword evidence="3 6" id="KW-0175">Coiled coil</keyword>
<organism evidence="10 11">
    <name type="scientific">Takifugu flavidus</name>
    <name type="common">sansaifugu</name>
    <dbReference type="NCBI Taxonomy" id="433684"/>
    <lineage>
        <taxon>Eukaryota</taxon>
        <taxon>Metazoa</taxon>
        <taxon>Chordata</taxon>
        <taxon>Craniata</taxon>
        <taxon>Vertebrata</taxon>
        <taxon>Euteleostomi</taxon>
        <taxon>Actinopterygii</taxon>
        <taxon>Neopterygii</taxon>
        <taxon>Teleostei</taxon>
        <taxon>Neoteleostei</taxon>
        <taxon>Acanthomorphata</taxon>
        <taxon>Eupercaria</taxon>
        <taxon>Tetraodontiformes</taxon>
        <taxon>Tetradontoidea</taxon>
        <taxon>Tetraodontidae</taxon>
        <taxon>Takifugu</taxon>
    </lineage>
</organism>
<dbReference type="GO" id="GO:0043495">
    <property type="term" value="F:protein-membrane adaptor activity"/>
    <property type="evidence" value="ECO:0007669"/>
    <property type="project" value="TreeGrafter"/>
</dbReference>
<reference evidence="10 11" key="1">
    <citation type="submission" date="2019-04" db="EMBL/GenBank/DDBJ databases">
        <title>Chromosome genome assembly for Takifugu flavidus.</title>
        <authorList>
            <person name="Xiao S."/>
        </authorList>
    </citation>
    <scope>NUCLEOTIDE SEQUENCE [LARGE SCALE GENOMIC DNA]</scope>
    <source>
        <strain evidence="10">HTHZ2018</strain>
        <tissue evidence="10">Muscle</tissue>
    </source>
</reference>
<evidence type="ECO:0000313" key="10">
    <source>
        <dbReference type="EMBL" id="TWW82026.1"/>
    </source>
</evidence>
<evidence type="ECO:0000256" key="2">
    <source>
        <dbReference type="ARBA" id="ARBA00022989"/>
    </source>
</evidence>
<dbReference type="PANTHER" id="PTHR12911:SF23">
    <property type="entry name" value="SUN DOMAIN-CONTAINING PROTEIN 1"/>
    <property type="match status" value="1"/>
</dbReference>
<feature type="domain" description="SUN" evidence="9">
    <location>
        <begin position="664"/>
        <end position="825"/>
    </location>
</feature>
<dbReference type="EMBL" id="RHFK02000001">
    <property type="protein sequence ID" value="TWW82026.1"/>
    <property type="molecule type" value="Genomic_DNA"/>
</dbReference>
<comment type="subcellular location">
    <subcellularLocation>
        <location evidence="5">Nucleus inner membrane</location>
        <topology evidence="5">Single-pass type II membrane protein</topology>
    </subcellularLocation>
</comment>
<dbReference type="InterPro" id="IPR045119">
    <property type="entry name" value="SUN1-5"/>
</dbReference>
<gene>
    <name evidence="10" type="ORF">D4764_01G0018410</name>
</gene>
<dbReference type="Proteomes" id="UP000324091">
    <property type="component" value="Chromosome 1"/>
</dbReference>
<evidence type="ECO:0000313" key="11">
    <source>
        <dbReference type="Proteomes" id="UP000324091"/>
    </source>
</evidence>
<feature type="coiled-coil region" evidence="6">
    <location>
        <begin position="486"/>
        <end position="546"/>
    </location>
</feature>
<keyword evidence="11" id="KW-1185">Reference proteome</keyword>
<dbReference type="InterPro" id="IPR012919">
    <property type="entry name" value="SUN_dom"/>
</dbReference>
<evidence type="ECO:0000256" key="8">
    <source>
        <dbReference type="SAM" id="Phobius"/>
    </source>
</evidence>
<feature type="transmembrane region" description="Helical" evidence="8">
    <location>
        <begin position="339"/>
        <end position="361"/>
    </location>
</feature>
<evidence type="ECO:0000256" key="1">
    <source>
        <dbReference type="ARBA" id="ARBA00022692"/>
    </source>
</evidence>
<protein>
    <submittedName>
        <fullName evidence="10">SUN domain-containing protein 1</fullName>
    </submittedName>
</protein>
<dbReference type="Pfam" id="PF07738">
    <property type="entry name" value="Sad1_UNC"/>
    <property type="match status" value="1"/>
</dbReference>